<dbReference type="AlphaFoldDB" id="A0A517NQV6"/>
<protein>
    <submittedName>
        <fullName evidence="1">Uncharacterized protein</fullName>
    </submittedName>
</protein>
<reference evidence="1 2" key="1">
    <citation type="submission" date="2019-02" db="EMBL/GenBank/DDBJ databases">
        <title>Deep-cultivation of Planctomycetes and their phenomic and genomic characterization uncovers novel biology.</title>
        <authorList>
            <person name="Wiegand S."/>
            <person name="Jogler M."/>
            <person name="Boedeker C."/>
            <person name="Pinto D."/>
            <person name="Vollmers J."/>
            <person name="Rivas-Marin E."/>
            <person name="Kohn T."/>
            <person name="Peeters S.H."/>
            <person name="Heuer A."/>
            <person name="Rast P."/>
            <person name="Oberbeckmann S."/>
            <person name="Bunk B."/>
            <person name="Jeske O."/>
            <person name="Meyerdierks A."/>
            <person name="Storesund J.E."/>
            <person name="Kallscheuer N."/>
            <person name="Luecker S."/>
            <person name="Lage O.M."/>
            <person name="Pohl T."/>
            <person name="Merkel B.J."/>
            <person name="Hornburger P."/>
            <person name="Mueller R.-W."/>
            <person name="Bruemmer F."/>
            <person name="Labrenz M."/>
            <person name="Spormann A.M."/>
            <person name="Op den Camp H."/>
            <person name="Overmann J."/>
            <person name="Amann R."/>
            <person name="Jetten M.S.M."/>
            <person name="Mascher T."/>
            <person name="Medema M.H."/>
            <person name="Devos D.P."/>
            <person name="Kaster A.-K."/>
            <person name="Ovreas L."/>
            <person name="Rohde M."/>
            <person name="Galperin M.Y."/>
            <person name="Jogler C."/>
        </authorList>
    </citation>
    <scope>NUCLEOTIDE SEQUENCE [LARGE SCALE GENOMIC DNA]</scope>
    <source>
        <strain evidence="1 2">K23_9</strain>
    </source>
</reference>
<dbReference type="EMBL" id="CP036526">
    <property type="protein sequence ID" value="QDT09504.1"/>
    <property type="molecule type" value="Genomic_DNA"/>
</dbReference>
<accession>A0A517NQV6</accession>
<name>A0A517NQV6_9BACT</name>
<evidence type="ECO:0000313" key="2">
    <source>
        <dbReference type="Proteomes" id="UP000319817"/>
    </source>
</evidence>
<gene>
    <name evidence="1" type="ORF">K239x_14500</name>
</gene>
<organism evidence="1 2">
    <name type="scientific">Stieleria marina</name>
    <dbReference type="NCBI Taxonomy" id="1930275"/>
    <lineage>
        <taxon>Bacteria</taxon>
        <taxon>Pseudomonadati</taxon>
        <taxon>Planctomycetota</taxon>
        <taxon>Planctomycetia</taxon>
        <taxon>Pirellulales</taxon>
        <taxon>Pirellulaceae</taxon>
        <taxon>Stieleria</taxon>
    </lineage>
</organism>
<keyword evidence="2" id="KW-1185">Reference proteome</keyword>
<evidence type="ECO:0000313" key="1">
    <source>
        <dbReference type="EMBL" id="QDT09504.1"/>
    </source>
</evidence>
<sequence>MAVSHFHSVCGLIRSWAGRDRIRISPTQGRLLGLRPSDRLLIGQAVFTVQSREVNRQTVVYQLVDDGSACQVTDYQMTDNESTDYQLTGFQLTVPINTESVGAQRQAGRGELNCRGECRDVFEEDVCQLSQTKADR</sequence>
<dbReference type="Proteomes" id="UP000319817">
    <property type="component" value="Chromosome"/>
</dbReference>
<proteinExistence type="predicted"/>